<evidence type="ECO:0000313" key="1">
    <source>
        <dbReference type="EMBL" id="RAK88087.1"/>
    </source>
</evidence>
<organism evidence="1 2">
    <name type="scientific">Aspergillus costaricaensis CBS 115574</name>
    <dbReference type="NCBI Taxonomy" id="1448317"/>
    <lineage>
        <taxon>Eukaryota</taxon>
        <taxon>Fungi</taxon>
        <taxon>Dikarya</taxon>
        <taxon>Ascomycota</taxon>
        <taxon>Pezizomycotina</taxon>
        <taxon>Eurotiomycetes</taxon>
        <taxon>Eurotiomycetidae</taxon>
        <taxon>Eurotiales</taxon>
        <taxon>Aspergillaceae</taxon>
        <taxon>Aspergillus</taxon>
        <taxon>Aspergillus subgen. Circumdati</taxon>
    </lineage>
</organism>
<dbReference type="Proteomes" id="UP000249748">
    <property type="component" value="Unassembled WGS sequence"/>
</dbReference>
<sequence>MGSELLIIVTRAAQKGFRCDSEAKVQFLREQKIPFDVQDEHGRISLFDAVQMGHYEVAKLLLEAGANPNTTERGALAPIPYDAKGPLRFRNQPDKVATHTPLFFAAGTGDDRMVELLLSHSAEPDHENKYGETDNVGCWERI</sequence>
<protein>
    <submittedName>
        <fullName evidence="1">Ankyrin</fullName>
    </submittedName>
</protein>
<evidence type="ECO:0000313" key="2">
    <source>
        <dbReference type="Proteomes" id="UP000249748"/>
    </source>
</evidence>
<name>A0ACD1IE83_9EURO</name>
<gene>
    <name evidence="1" type="ORF">BO79DRAFT_255795</name>
</gene>
<proteinExistence type="predicted"/>
<dbReference type="EMBL" id="KZ824552">
    <property type="protein sequence ID" value="RAK88087.1"/>
    <property type="molecule type" value="Genomic_DNA"/>
</dbReference>
<reference evidence="1" key="1">
    <citation type="submission" date="2018-02" db="EMBL/GenBank/DDBJ databases">
        <title>The genomes of Aspergillus section Nigri reveals drivers in fungal speciation.</title>
        <authorList>
            <consortium name="DOE Joint Genome Institute"/>
            <person name="Vesth T.C."/>
            <person name="Nybo J."/>
            <person name="Theobald S."/>
            <person name="Brandl J."/>
            <person name="Frisvad J.C."/>
            <person name="Nielsen K.F."/>
            <person name="Lyhne E.K."/>
            <person name="Kogle M.E."/>
            <person name="Kuo A."/>
            <person name="Riley R."/>
            <person name="Clum A."/>
            <person name="Nolan M."/>
            <person name="Lipzen A."/>
            <person name="Salamov A."/>
            <person name="Henrissat B."/>
            <person name="Wiebenga A."/>
            <person name="De vries R.P."/>
            <person name="Grigoriev I.V."/>
            <person name="Mortensen U.H."/>
            <person name="Andersen M.R."/>
            <person name="Baker S.E."/>
        </authorList>
    </citation>
    <scope>NUCLEOTIDE SEQUENCE</scope>
    <source>
        <strain evidence="1">CBS 115574</strain>
    </source>
</reference>
<accession>A0ACD1IE83</accession>
<keyword evidence="2" id="KW-1185">Reference proteome</keyword>